<feature type="region of interest" description="Disordered" evidence="2">
    <location>
        <begin position="1"/>
        <end position="118"/>
    </location>
</feature>
<feature type="region of interest" description="Disordered" evidence="2">
    <location>
        <begin position="359"/>
        <end position="383"/>
    </location>
</feature>
<feature type="compositionally biased region" description="Pro residues" evidence="2">
    <location>
        <begin position="688"/>
        <end position="701"/>
    </location>
</feature>
<keyword evidence="1" id="KW-0175">Coiled coil</keyword>
<sequence length="777" mass="85837">MPNTMECRGRSRDISPIAIARRASEDSLRRSSSYSSRPPTLPQQSDYPSRQPQPREQLNPALRIHHPLSPTTITTCAPSSSRDASDSSASTSYSRSDSSTPTPPEPITPSSEYATSESDILSPIGCSAYYESPPSPPRSLEDQMQVAYALDDMHLARVLLLKLKGIEVTSSDDPRIAQVRDEDFSPVFAPEGVFALEEKDEKRLREGQKREKERWERRMREERLRECEKVWEEGKRVMREEKERLLRVKEVKELEEERWKVAKDVVGKETEERAQRERTRGKRISREVLSYGALDPSRPSSPPKDEPLFQYNLPLPPSPRHSPGSSPKARRRELAFQQSVNRAAARSVPFRSVLSSMQGPLFPPEPESTRSFSLDDLSKGRGKVDPQQADLLETLLQVVEWEDGERRRTKGKDVIRTPLFSKSGSAPCAQCSSCSVSISGLTLSSASTSTTATPISHSASWLSFGSRSSTSTALTSLASDAGSDDLKSQPAPLPTNLKPRCRCPSHDACHLVTVSLASCPLSASHDVSPTSNDTTPRGDTALETSIAVSGQLMKRVSRSVEAFVGMASKFQKAYVRATLFSVASPTGGLYEYARSVSSSRSRSRSSSSSRERSVVIRPARNDQPLSGKGTLKPSGYRVHSADVHIFISSPSKTSADLPGCRGSDTPMPYTLIPLTTPSQRSSSHQPRLCPPPSYITPSPLRPRYPPSSLEWRMRPIGNPVLLRLKALHNLCCRMQMPWEGKGREGMLGCGRERLVGVAWEGRMRSGLNVELRVGDVL</sequence>
<feature type="region of interest" description="Disordered" evidence="2">
    <location>
        <begin position="676"/>
        <end position="701"/>
    </location>
</feature>
<feature type="compositionally biased region" description="Low complexity" evidence="2">
    <location>
        <begin position="594"/>
        <end position="608"/>
    </location>
</feature>
<dbReference type="HOGENOM" id="CLU_357563_0_0_1"/>
<reference evidence="4" key="1">
    <citation type="journal article" date="2014" name="Proc. Natl. Acad. Sci. U.S.A.">
        <title>Extensive sampling of basidiomycete genomes demonstrates inadequacy of the white-rot/brown-rot paradigm for wood decay fungi.</title>
        <authorList>
            <person name="Riley R."/>
            <person name="Salamov A.A."/>
            <person name="Brown D.W."/>
            <person name="Nagy L.G."/>
            <person name="Floudas D."/>
            <person name="Held B.W."/>
            <person name="Levasseur A."/>
            <person name="Lombard V."/>
            <person name="Morin E."/>
            <person name="Otillar R."/>
            <person name="Lindquist E.A."/>
            <person name="Sun H."/>
            <person name="LaButti K.M."/>
            <person name="Schmutz J."/>
            <person name="Jabbour D."/>
            <person name="Luo H."/>
            <person name="Baker S.E."/>
            <person name="Pisabarro A.G."/>
            <person name="Walton J.D."/>
            <person name="Blanchette R.A."/>
            <person name="Henrissat B."/>
            <person name="Martin F."/>
            <person name="Cullen D."/>
            <person name="Hibbett D.S."/>
            <person name="Grigoriev I.V."/>
        </authorList>
    </citation>
    <scope>NUCLEOTIDE SEQUENCE [LARGE SCALE GENOMIC DNA]</scope>
    <source>
        <strain evidence="4">MUCL 33604</strain>
    </source>
</reference>
<organism evidence="3 4">
    <name type="scientific">Jaapia argillacea MUCL 33604</name>
    <dbReference type="NCBI Taxonomy" id="933084"/>
    <lineage>
        <taxon>Eukaryota</taxon>
        <taxon>Fungi</taxon>
        <taxon>Dikarya</taxon>
        <taxon>Basidiomycota</taxon>
        <taxon>Agaricomycotina</taxon>
        <taxon>Agaricomycetes</taxon>
        <taxon>Agaricomycetidae</taxon>
        <taxon>Jaapiales</taxon>
        <taxon>Jaapiaceae</taxon>
        <taxon>Jaapia</taxon>
    </lineage>
</organism>
<dbReference type="OrthoDB" id="3270558at2759"/>
<feature type="compositionally biased region" description="Basic and acidic residues" evidence="2">
    <location>
        <begin position="265"/>
        <end position="278"/>
    </location>
</feature>
<accession>A0A067QA55</accession>
<dbReference type="Proteomes" id="UP000027265">
    <property type="component" value="Unassembled WGS sequence"/>
</dbReference>
<dbReference type="AlphaFoldDB" id="A0A067QA55"/>
<feature type="compositionally biased region" description="Polar residues" evidence="2">
    <location>
        <begin position="42"/>
        <end position="56"/>
    </location>
</feature>
<gene>
    <name evidence="3" type="ORF">JAAARDRAFT_75619</name>
</gene>
<feature type="region of interest" description="Disordered" evidence="2">
    <location>
        <begin position="265"/>
        <end position="333"/>
    </location>
</feature>
<proteinExistence type="predicted"/>
<evidence type="ECO:0000256" key="2">
    <source>
        <dbReference type="SAM" id="MobiDB-lite"/>
    </source>
</evidence>
<feature type="region of interest" description="Disordered" evidence="2">
    <location>
        <begin position="593"/>
        <end position="634"/>
    </location>
</feature>
<name>A0A067QA55_9AGAM</name>
<protein>
    <submittedName>
        <fullName evidence="3">Uncharacterized protein</fullName>
    </submittedName>
</protein>
<feature type="compositionally biased region" description="Polar residues" evidence="2">
    <location>
        <begin position="676"/>
        <end position="685"/>
    </location>
</feature>
<dbReference type="InParanoid" id="A0A067QA55"/>
<feature type="compositionally biased region" description="Low complexity" evidence="2">
    <location>
        <begin position="78"/>
        <end position="100"/>
    </location>
</feature>
<keyword evidence="4" id="KW-1185">Reference proteome</keyword>
<evidence type="ECO:0000256" key="1">
    <source>
        <dbReference type="SAM" id="Coils"/>
    </source>
</evidence>
<dbReference type="EMBL" id="KL197710">
    <property type="protein sequence ID" value="KDQ63050.1"/>
    <property type="molecule type" value="Genomic_DNA"/>
</dbReference>
<feature type="coiled-coil region" evidence="1">
    <location>
        <begin position="198"/>
        <end position="258"/>
    </location>
</feature>
<evidence type="ECO:0000313" key="3">
    <source>
        <dbReference type="EMBL" id="KDQ63050.1"/>
    </source>
</evidence>
<evidence type="ECO:0000313" key="4">
    <source>
        <dbReference type="Proteomes" id="UP000027265"/>
    </source>
</evidence>